<keyword evidence="4 11" id="KW-0808">Transferase</keyword>
<evidence type="ECO:0000256" key="3">
    <source>
        <dbReference type="ARBA" id="ARBA00022676"/>
    </source>
</evidence>
<protein>
    <recommendedName>
        <fullName evidence="11">Biosynthetic peptidoglycan transglycosylase</fullName>
        <ecNumber evidence="11">2.4.99.28</ecNumber>
    </recommendedName>
    <alternativeName>
        <fullName evidence="11">Glycan polymerase</fullName>
    </alternativeName>
    <alternativeName>
        <fullName evidence="11">Peptidoglycan glycosyltransferase MtgA</fullName>
        <shortName evidence="11">PGT</shortName>
    </alternativeName>
</protein>
<comment type="function">
    <text evidence="11">Peptidoglycan polymerase that catalyzes glycan chain elongation from lipid-linked precursors.</text>
</comment>
<comment type="similarity">
    <text evidence="11">Belongs to the glycosyltransferase 51 family.</text>
</comment>
<dbReference type="Proteomes" id="UP001560019">
    <property type="component" value="Unassembled WGS sequence"/>
</dbReference>
<keyword evidence="6 11" id="KW-0133">Cell shape</keyword>
<comment type="pathway">
    <text evidence="11">Cell wall biogenesis; peptidoglycan biosynthesis.</text>
</comment>
<evidence type="ECO:0000256" key="5">
    <source>
        <dbReference type="ARBA" id="ARBA00022692"/>
    </source>
</evidence>
<dbReference type="Pfam" id="PF00912">
    <property type="entry name" value="Transgly"/>
    <property type="match status" value="1"/>
</dbReference>
<evidence type="ECO:0000256" key="10">
    <source>
        <dbReference type="ARBA" id="ARBA00023316"/>
    </source>
</evidence>
<comment type="subcellular location">
    <subcellularLocation>
        <location evidence="11">Cell inner membrane</location>
        <topology evidence="11">Single-pass membrane protein</topology>
    </subcellularLocation>
</comment>
<evidence type="ECO:0000313" key="14">
    <source>
        <dbReference type="Proteomes" id="UP001560019"/>
    </source>
</evidence>
<keyword evidence="10 11" id="KW-0961">Cell wall biogenesis/degradation</keyword>
<evidence type="ECO:0000259" key="12">
    <source>
        <dbReference type="Pfam" id="PF00912"/>
    </source>
</evidence>
<dbReference type="EMBL" id="JBEHHI010000001">
    <property type="protein sequence ID" value="MEX5728170.1"/>
    <property type="molecule type" value="Genomic_DNA"/>
</dbReference>
<comment type="caution">
    <text evidence="13">The sequence shown here is derived from an EMBL/GenBank/DDBJ whole genome shotgun (WGS) entry which is preliminary data.</text>
</comment>
<dbReference type="Gene3D" id="1.10.3810.10">
    <property type="entry name" value="Biosynthetic peptidoglycan transglycosylase-like"/>
    <property type="match status" value="1"/>
</dbReference>
<evidence type="ECO:0000256" key="4">
    <source>
        <dbReference type="ARBA" id="ARBA00022679"/>
    </source>
</evidence>
<evidence type="ECO:0000256" key="7">
    <source>
        <dbReference type="ARBA" id="ARBA00022984"/>
    </source>
</evidence>
<evidence type="ECO:0000313" key="13">
    <source>
        <dbReference type="EMBL" id="MEX5728170.1"/>
    </source>
</evidence>
<dbReference type="InterPro" id="IPR023346">
    <property type="entry name" value="Lysozyme-like_dom_sf"/>
</dbReference>
<dbReference type="HAMAP" id="MF_00766">
    <property type="entry name" value="PGT_MtgA"/>
    <property type="match status" value="1"/>
</dbReference>
<keyword evidence="9 11" id="KW-0472">Membrane</keyword>
<dbReference type="PANTHER" id="PTHR30400">
    <property type="entry name" value="MONOFUNCTIONAL BIOSYNTHETIC PEPTIDOGLYCAN TRANSGLYCOSYLASE"/>
    <property type="match status" value="1"/>
</dbReference>
<proteinExistence type="inferred from homology"/>
<keyword evidence="2 11" id="KW-0997">Cell inner membrane</keyword>
<sequence length="225" mass="24739">MRRLTAWLRRWSARVVFGAAFLVLAVVLALRVVPPPTTQTIWSESRRLGGVDHAWVPIDRVAPVMVRAVVAAEDANFCLHWGFDMNAIRDAIEEGGQRGASTITQQTVKNVFLWQGRNWTRKALEAGLTPLVEALWPKRRILEIYLNIAEWDEGVFGIEAAAGRYFGVGPEALTPAQAAALAAILPDPKGRDAANLSGWLTRRARQIEDGAATIRADGRAACFES</sequence>
<evidence type="ECO:0000256" key="6">
    <source>
        <dbReference type="ARBA" id="ARBA00022960"/>
    </source>
</evidence>
<gene>
    <name evidence="11" type="primary">mtgA</name>
    <name evidence="13" type="ORF">Ga0609869_001523</name>
</gene>
<keyword evidence="5 11" id="KW-0812">Transmembrane</keyword>
<keyword evidence="1 11" id="KW-1003">Cell membrane</keyword>
<evidence type="ECO:0000256" key="2">
    <source>
        <dbReference type="ARBA" id="ARBA00022519"/>
    </source>
</evidence>
<reference evidence="13 14" key="1">
    <citation type="submission" date="2024-06" db="EMBL/GenBank/DDBJ databases">
        <title>Genome of Rhodovulum iodosum, a marine photoferrotroph.</title>
        <authorList>
            <person name="Bianchini G."/>
            <person name="Nikeleit V."/>
            <person name="Kappler A."/>
            <person name="Bryce C."/>
            <person name="Sanchez-Baracaldo P."/>
        </authorList>
    </citation>
    <scope>NUCLEOTIDE SEQUENCE [LARGE SCALE GENOMIC DNA]</scope>
    <source>
        <strain evidence="13 14">UT/N1</strain>
    </source>
</reference>
<feature type="domain" description="Glycosyl transferase family 51" evidence="12">
    <location>
        <begin position="51"/>
        <end position="203"/>
    </location>
</feature>
<dbReference type="PANTHER" id="PTHR30400:SF0">
    <property type="entry name" value="BIOSYNTHETIC PEPTIDOGLYCAN TRANSGLYCOSYLASE"/>
    <property type="match status" value="1"/>
</dbReference>
<keyword evidence="8 11" id="KW-1133">Transmembrane helix</keyword>
<evidence type="ECO:0000256" key="11">
    <source>
        <dbReference type="HAMAP-Rule" id="MF_00766"/>
    </source>
</evidence>
<dbReference type="SUPFAM" id="SSF53955">
    <property type="entry name" value="Lysozyme-like"/>
    <property type="match status" value="1"/>
</dbReference>
<keyword evidence="14" id="KW-1185">Reference proteome</keyword>
<dbReference type="InterPro" id="IPR001264">
    <property type="entry name" value="Glyco_trans_51"/>
</dbReference>
<dbReference type="NCBIfam" id="TIGR02070">
    <property type="entry name" value="mono_pep_trsgly"/>
    <property type="match status" value="1"/>
</dbReference>
<evidence type="ECO:0000256" key="8">
    <source>
        <dbReference type="ARBA" id="ARBA00022989"/>
    </source>
</evidence>
<evidence type="ECO:0000256" key="1">
    <source>
        <dbReference type="ARBA" id="ARBA00022475"/>
    </source>
</evidence>
<organism evidence="13 14">
    <name type="scientific">Rhodovulum iodosum</name>
    <dbReference type="NCBI Taxonomy" id="68291"/>
    <lineage>
        <taxon>Bacteria</taxon>
        <taxon>Pseudomonadati</taxon>
        <taxon>Pseudomonadota</taxon>
        <taxon>Alphaproteobacteria</taxon>
        <taxon>Rhodobacterales</taxon>
        <taxon>Paracoccaceae</taxon>
        <taxon>Rhodovulum</taxon>
    </lineage>
</organism>
<dbReference type="EC" id="2.4.99.28" evidence="11"/>
<dbReference type="InterPro" id="IPR036950">
    <property type="entry name" value="PBP_transglycosylase"/>
</dbReference>
<name>A0ABV3XTQ1_9RHOB</name>
<evidence type="ECO:0000256" key="9">
    <source>
        <dbReference type="ARBA" id="ARBA00023136"/>
    </source>
</evidence>
<accession>A0ABV3XTQ1</accession>
<dbReference type="InterPro" id="IPR011812">
    <property type="entry name" value="Pep_trsgly"/>
</dbReference>
<keyword evidence="3 11" id="KW-0328">Glycosyltransferase</keyword>
<keyword evidence="7 11" id="KW-0573">Peptidoglycan synthesis</keyword>
<comment type="catalytic activity">
    <reaction evidence="11">
        <text>[GlcNAc-(1-&gt;4)-Mur2Ac(oyl-L-Ala-gamma-D-Glu-L-Lys-D-Ala-D-Ala)](n)-di-trans,octa-cis-undecaprenyl diphosphate + beta-D-GlcNAc-(1-&gt;4)-Mur2Ac(oyl-L-Ala-gamma-D-Glu-L-Lys-D-Ala-D-Ala)-di-trans,octa-cis-undecaprenyl diphosphate = [GlcNAc-(1-&gt;4)-Mur2Ac(oyl-L-Ala-gamma-D-Glu-L-Lys-D-Ala-D-Ala)](n+1)-di-trans,octa-cis-undecaprenyl diphosphate + di-trans,octa-cis-undecaprenyl diphosphate + H(+)</text>
        <dbReference type="Rhea" id="RHEA:23708"/>
        <dbReference type="Rhea" id="RHEA-COMP:9602"/>
        <dbReference type="Rhea" id="RHEA-COMP:9603"/>
        <dbReference type="ChEBI" id="CHEBI:15378"/>
        <dbReference type="ChEBI" id="CHEBI:58405"/>
        <dbReference type="ChEBI" id="CHEBI:60033"/>
        <dbReference type="ChEBI" id="CHEBI:78435"/>
        <dbReference type="EC" id="2.4.99.28"/>
    </reaction>
</comment>